<dbReference type="SUPFAM" id="SSF55979">
    <property type="entry name" value="DNA clamp"/>
    <property type="match status" value="2"/>
</dbReference>
<dbReference type="PANTHER" id="PTHR11352:SF0">
    <property type="entry name" value="PROLIFERATING CELL NUCLEAR ANTIGEN"/>
    <property type="match status" value="1"/>
</dbReference>
<dbReference type="GO" id="GO:0019985">
    <property type="term" value="P:translesion synthesis"/>
    <property type="evidence" value="ECO:0007669"/>
    <property type="project" value="TreeGrafter"/>
</dbReference>
<feature type="domain" description="Proliferating cell nuclear antigen PCNA N-terminal" evidence="8">
    <location>
        <begin position="1"/>
        <end position="124"/>
    </location>
</feature>
<dbReference type="GO" id="GO:0006298">
    <property type="term" value="P:mismatch repair"/>
    <property type="evidence" value="ECO:0007669"/>
    <property type="project" value="TreeGrafter"/>
</dbReference>
<accession>Q5H7M5</accession>
<dbReference type="InterPro" id="IPR022659">
    <property type="entry name" value="Pr_cel_nuc_antig_CS"/>
</dbReference>
<dbReference type="FunFam" id="3.10.150.10:FF:000008">
    <property type="entry name" value="Proliferating cell nuclear antigen"/>
    <property type="match status" value="1"/>
</dbReference>
<dbReference type="Pfam" id="PF02747">
    <property type="entry name" value="PCNA_C"/>
    <property type="match status" value="1"/>
</dbReference>
<keyword evidence="3 7" id="KW-0235">DNA replication</keyword>
<keyword evidence="5 6" id="KW-0539">Nucleus</keyword>
<organism evidence="10">
    <name type="scientific">Dugesia japonica</name>
    <name type="common">Planarian</name>
    <dbReference type="NCBI Taxonomy" id="6161"/>
    <lineage>
        <taxon>Eukaryota</taxon>
        <taxon>Metazoa</taxon>
        <taxon>Spiralia</taxon>
        <taxon>Lophotrochozoa</taxon>
        <taxon>Platyhelminthes</taxon>
        <taxon>Rhabditophora</taxon>
        <taxon>Seriata</taxon>
        <taxon>Tricladida</taxon>
        <taxon>Continenticola</taxon>
        <taxon>Geoplanoidea</taxon>
        <taxon>Dugesiidae</taxon>
        <taxon>Dugesia</taxon>
    </lineage>
</organism>
<dbReference type="HAMAP" id="MF_00317">
    <property type="entry name" value="DNApol_clamp_arch"/>
    <property type="match status" value="1"/>
</dbReference>
<dbReference type="GO" id="GO:0006275">
    <property type="term" value="P:regulation of DNA replication"/>
    <property type="evidence" value="ECO:0007669"/>
    <property type="project" value="InterPro"/>
</dbReference>
<dbReference type="Gene3D" id="3.70.10.10">
    <property type="match status" value="1"/>
</dbReference>
<dbReference type="GO" id="GO:0030337">
    <property type="term" value="F:DNA polymerase processivity factor activity"/>
    <property type="evidence" value="ECO:0007669"/>
    <property type="project" value="InterPro"/>
</dbReference>
<evidence type="ECO:0000259" key="9">
    <source>
        <dbReference type="Pfam" id="PF02747"/>
    </source>
</evidence>
<sequence length="259" mass="28501">MFEAKIIKGEILKKAIEAIKDLIQEATLDCSENGISLQAMDTSHVSLVSLLLRSEGFETYRCDRNINLGLNVVSVSKILKCLGSNDSLTMKAADSNDTISFLIESSNESELSEFEIKLMDIEGDHLGIPDTEYKCIVKMPSAKLQKICKEMSQMGEAITITVAKDGVTFVSTGDIGNGKTTLHQNSSADKENEGVTIEMTEPVSMTYSLRYFNMFAKAAPLSPIVSLSLTENVPAVVEFLIDDIGYIRYYLAPKIEDDE</sequence>
<name>Q5H7M5_DUGJA</name>
<dbReference type="InterPro" id="IPR000730">
    <property type="entry name" value="Pr_cel_nuc_antig"/>
</dbReference>
<comment type="subcellular location">
    <subcellularLocation>
        <location evidence="1 6">Nucleus</location>
    </subcellularLocation>
</comment>
<dbReference type="PROSITE" id="PS01251">
    <property type="entry name" value="PCNA_1"/>
    <property type="match status" value="1"/>
</dbReference>
<gene>
    <name evidence="10" type="primary">Djpcna</name>
</gene>
<evidence type="ECO:0000313" key="10">
    <source>
        <dbReference type="EMBL" id="BAD89370.1"/>
    </source>
</evidence>
<evidence type="ECO:0000259" key="8">
    <source>
        <dbReference type="Pfam" id="PF00705"/>
    </source>
</evidence>
<dbReference type="FunFam" id="3.10.150.10:FF:000006">
    <property type="entry name" value="Proliferating cell nuclear antigen"/>
    <property type="match status" value="1"/>
</dbReference>
<dbReference type="AlphaFoldDB" id="Q5H7M5"/>
<evidence type="ECO:0000256" key="2">
    <source>
        <dbReference type="ARBA" id="ARBA00010462"/>
    </source>
</evidence>
<dbReference type="PROSITE" id="PS00293">
    <property type="entry name" value="PCNA_2"/>
    <property type="match status" value="1"/>
</dbReference>
<evidence type="ECO:0000256" key="7">
    <source>
        <dbReference type="RuleBase" id="RU003671"/>
    </source>
</evidence>
<feature type="domain" description="Proliferating cell nuclear antigen PCNA C-terminal" evidence="9">
    <location>
        <begin position="127"/>
        <end position="254"/>
    </location>
</feature>
<dbReference type="CDD" id="cd00577">
    <property type="entry name" value="PCNA"/>
    <property type="match status" value="1"/>
</dbReference>
<dbReference type="GO" id="GO:0003677">
    <property type="term" value="F:DNA binding"/>
    <property type="evidence" value="ECO:0007669"/>
    <property type="project" value="UniProtKB-KW"/>
</dbReference>
<evidence type="ECO:0000256" key="3">
    <source>
        <dbReference type="ARBA" id="ARBA00022705"/>
    </source>
</evidence>
<evidence type="ECO:0000256" key="6">
    <source>
        <dbReference type="RuleBase" id="RU000641"/>
    </source>
</evidence>
<protein>
    <recommendedName>
        <fullName evidence="6">DNA sliding clamp PCNA</fullName>
    </recommendedName>
</protein>
<reference evidence="10" key="1">
    <citation type="submission" date="2004-08" db="EMBL/GenBank/DDBJ databases">
        <title>Distribution of the stem cells (neoblasts) in the planarian Dugesia japonica.</title>
        <authorList>
            <person name="Orii H."/>
            <person name="Sakurai T."/>
            <person name="Watanabe K."/>
        </authorList>
    </citation>
    <scope>NUCLEOTIDE SEQUENCE</scope>
    <source>
        <strain evidence="10">GI</strain>
    </source>
</reference>
<evidence type="ECO:0000256" key="5">
    <source>
        <dbReference type="ARBA" id="ARBA00023242"/>
    </source>
</evidence>
<comment type="function">
    <text evidence="6">This protein is an auxiliary protein of DNA polymerase delta and is involved in the control of eukaryotic DNA replication by increasing the polymerase's processivity during elongation of the leading strand.</text>
</comment>
<dbReference type="NCBIfam" id="TIGR00590">
    <property type="entry name" value="pcna"/>
    <property type="match status" value="1"/>
</dbReference>
<dbReference type="PRINTS" id="PR00339">
    <property type="entry name" value="PCNACYCLIN"/>
</dbReference>
<dbReference type="PANTHER" id="PTHR11352">
    <property type="entry name" value="PROLIFERATING CELL NUCLEAR ANTIGEN"/>
    <property type="match status" value="1"/>
</dbReference>
<dbReference type="InterPro" id="IPR022648">
    <property type="entry name" value="Pr_cel_nuc_antig_N"/>
</dbReference>
<dbReference type="Pfam" id="PF00705">
    <property type="entry name" value="PCNA_N"/>
    <property type="match status" value="1"/>
</dbReference>
<evidence type="ECO:0000256" key="1">
    <source>
        <dbReference type="ARBA" id="ARBA00004123"/>
    </source>
</evidence>
<dbReference type="GO" id="GO:0043626">
    <property type="term" value="C:PCNA complex"/>
    <property type="evidence" value="ECO:0007669"/>
    <property type="project" value="TreeGrafter"/>
</dbReference>
<keyword evidence="4 7" id="KW-0238">DNA-binding</keyword>
<dbReference type="EMBL" id="AB186394">
    <property type="protein sequence ID" value="BAD89370.1"/>
    <property type="molecule type" value="mRNA"/>
</dbReference>
<dbReference type="InterPro" id="IPR022649">
    <property type="entry name" value="Pr_cel_nuc_antig_C"/>
</dbReference>
<dbReference type="GO" id="GO:0006272">
    <property type="term" value="P:leading strand elongation"/>
    <property type="evidence" value="ECO:0007669"/>
    <property type="project" value="TreeGrafter"/>
</dbReference>
<dbReference type="InterPro" id="IPR046938">
    <property type="entry name" value="DNA_clamp_sf"/>
</dbReference>
<dbReference type="FunFam" id="3.70.10.10:FF:000001">
    <property type="entry name" value="Proliferating cell nuclear antigen"/>
    <property type="match status" value="1"/>
</dbReference>
<evidence type="ECO:0000256" key="4">
    <source>
        <dbReference type="ARBA" id="ARBA00023125"/>
    </source>
</evidence>
<proteinExistence type="evidence at transcript level"/>
<comment type="similarity">
    <text evidence="2 7">Belongs to the PCNA family.</text>
</comment>